<dbReference type="STRING" id="926566.Terro_0816"/>
<dbReference type="eggNOG" id="ENOG5033715">
    <property type="taxonomic scope" value="Bacteria"/>
</dbReference>
<name>I3ZD30_TERRK</name>
<dbReference type="EMBL" id="CP003379">
    <property type="protein sequence ID" value="AFL87148.1"/>
    <property type="molecule type" value="Genomic_DNA"/>
</dbReference>
<dbReference type="AlphaFoldDB" id="I3ZD30"/>
<dbReference type="PATRIC" id="fig|926566.3.peg.803"/>
<sequence>MVRERRRSGAVCAGICAVWLGAVVTEAQLSVNDALRAHGVRPAAVADDAALPVTIGEALETMFAAADIVFAGEIVAVQRGEEVVAVRFAVDDGVRGATTGSIYTLREWSGLWRDNASRYVVGQHLLMLLHAPSVAAYATPVADGAISLKGDAATGSADLRWIAVHVAVTDAARLRPAAALRASGGSIAVADARMRLEAMPSVMAASAAAARSLLQGETETSEASEAAVVQDDANARVDRAVVMDMLHAWQQRAERAH</sequence>
<evidence type="ECO:0000313" key="1">
    <source>
        <dbReference type="EMBL" id="AFL87148.1"/>
    </source>
</evidence>
<dbReference type="KEGG" id="trs:Terro_0816"/>
<dbReference type="Proteomes" id="UP000006056">
    <property type="component" value="Chromosome"/>
</dbReference>
<organism evidence="1 2">
    <name type="scientific">Terriglobus roseus (strain DSM 18391 / NRRL B-41598 / KBS 63)</name>
    <dbReference type="NCBI Taxonomy" id="926566"/>
    <lineage>
        <taxon>Bacteria</taxon>
        <taxon>Pseudomonadati</taxon>
        <taxon>Acidobacteriota</taxon>
        <taxon>Terriglobia</taxon>
        <taxon>Terriglobales</taxon>
        <taxon>Acidobacteriaceae</taxon>
        <taxon>Terriglobus</taxon>
    </lineage>
</organism>
<accession>I3ZD30</accession>
<protein>
    <submittedName>
        <fullName evidence="1">Uncharacterized protein</fullName>
    </submittedName>
</protein>
<keyword evidence="2" id="KW-1185">Reference proteome</keyword>
<dbReference type="HOGENOM" id="CLU_1081544_0_0_0"/>
<proteinExistence type="predicted"/>
<gene>
    <name evidence="1" type="ordered locus">Terro_0816</name>
</gene>
<reference evidence="1 2" key="1">
    <citation type="submission" date="2012-06" db="EMBL/GenBank/DDBJ databases">
        <title>Complete genome of Terriglobus roseus DSM 18391.</title>
        <authorList>
            <consortium name="US DOE Joint Genome Institute (JGI-PGF)"/>
            <person name="Lucas S."/>
            <person name="Copeland A."/>
            <person name="Lapidus A."/>
            <person name="Glavina del Rio T."/>
            <person name="Dalin E."/>
            <person name="Tice H."/>
            <person name="Bruce D."/>
            <person name="Goodwin L."/>
            <person name="Pitluck S."/>
            <person name="Peters L."/>
            <person name="Mikhailova N."/>
            <person name="Munk A.C.C."/>
            <person name="Kyrpides N."/>
            <person name="Mavromatis K."/>
            <person name="Ivanova N."/>
            <person name="Brettin T."/>
            <person name="Detter J.C."/>
            <person name="Han C."/>
            <person name="Larimer F."/>
            <person name="Land M."/>
            <person name="Hauser L."/>
            <person name="Markowitz V."/>
            <person name="Cheng J.-F."/>
            <person name="Hugenholtz P."/>
            <person name="Woyke T."/>
            <person name="Wu D."/>
            <person name="Brambilla E."/>
            <person name="Klenk H.-P."/>
            <person name="Eisen J.A."/>
        </authorList>
    </citation>
    <scope>NUCLEOTIDE SEQUENCE [LARGE SCALE GENOMIC DNA]</scope>
    <source>
        <strain evidence="2">DSM 18391 / NRRL B-41598 / KBS 63</strain>
    </source>
</reference>
<evidence type="ECO:0000313" key="2">
    <source>
        <dbReference type="Proteomes" id="UP000006056"/>
    </source>
</evidence>